<dbReference type="Pfam" id="PF02588">
    <property type="entry name" value="YitT_membrane"/>
    <property type="match status" value="1"/>
</dbReference>
<dbReference type="PANTHER" id="PTHR33545:SF5">
    <property type="entry name" value="UPF0750 MEMBRANE PROTEIN YITT"/>
    <property type="match status" value="1"/>
</dbReference>
<evidence type="ECO:0000259" key="7">
    <source>
        <dbReference type="Pfam" id="PF10035"/>
    </source>
</evidence>
<comment type="caution">
    <text evidence="8">The sequence shown here is derived from an EMBL/GenBank/DDBJ whole genome shotgun (WGS) entry which is preliminary data.</text>
</comment>
<feature type="transmembrane region" description="Helical" evidence="6">
    <location>
        <begin position="118"/>
        <end position="137"/>
    </location>
</feature>
<feature type="transmembrane region" description="Helical" evidence="6">
    <location>
        <begin position="157"/>
        <end position="180"/>
    </location>
</feature>
<dbReference type="PIRSF" id="PIRSF006483">
    <property type="entry name" value="Membrane_protein_YitT"/>
    <property type="match status" value="1"/>
</dbReference>
<dbReference type="EMBL" id="QQBG01000010">
    <property type="protein sequence ID" value="RDB31628.1"/>
    <property type="molecule type" value="Genomic_DNA"/>
</dbReference>
<dbReference type="CDD" id="cd16380">
    <property type="entry name" value="YitT_C"/>
    <property type="match status" value="1"/>
</dbReference>
<name>A0A369KCI9_9BACT</name>
<dbReference type="Pfam" id="PF10035">
    <property type="entry name" value="DUF2179"/>
    <property type="match status" value="1"/>
</dbReference>
<feature type="domain" description="DUF2179" evidence="7">
    <location>
        <begin position="234"/>
        <end position="285"/>
    </location>
</feature>
<feature type="transmembrane region" description="Helical" evidence="6">
    <location>
        <begin position="89"/>
        <end position="106"/>
    </location>
</feature>
<organism evidence="8 9">
    <name type="scientific">Candidatus Similichlamydia laticola</name>
    <dbReference type="NCBI Taxonomy" id="2170265"/>
    <lineage>
        <taxon>Bacteria</taxon>
        <taxon>Pseudomonadati</taxon>
        <taxon>Chlamydiota</taxon>
        <taxon>Chlamydiia</taxon>
        <taxon>Parachlamydiales</taxon>
        <taxon>Candidatus Parilichlamydiaceae</taxon>
        <taxon>Candidatus Similichlamydia</taxon>
    </lineage>
</organism>
<evidence type="ECO:0000256" key="6">
    <source>
        <dbReference type="SAM" id="Phobius"/>
    </source>
</evidence>
<keyword evidence="4 6" id="KW-1133">Transmembrane helix</keyword>
<evidence type="ECO:0000256" key="5">
    <source>
        <dbReference type="ARBA" id="ARBA00023136"/>
    </source>
</evidence>
<dbReference type="PANTHER" id="PTHR33545">
    <property type="entry name" value="UPF0750 MEMBRANE PROTEIN YITT-RELATED"/>
    <property type="match status" value="1"/>
</dbReference>
<protein>
    <submittedName>
        <fullName evidence="8">Arginine/ornithine antiporter ArcD</fullName>
    </submittedName>
</protein>
<evidence type="ECO:0000256" key="4">
    <source>
        <dbReference type="ARBA" id="ARBA00022989"/>
    </source>
</evidence>
<gene>
    <name evidence="8" type="ORF">HAT2_00239</name>
</gene>
<dbReference type="Gene3D" id="3.30.70.120">
    <property type="match status" value="1"/>
</dbReference>
<dbReference type="InterPro" id="IPR003740">
    <property type="entry name" value="YitT"/>
</dbReference>
<keyword evidence="5 6" id="KW-0472">Membrane</keyword>
<evidence type="ECO:0000256" key="2">
    <source>
        <dbReference type="ARBA" id="ARBA00022475"/>
    </source>
</evidence>
<dbReference type="GO" id="GO:0005886">
    <property type="term" value="C:plasma membrane"/>
    <property type="evidence" value="ECO:0007669"/>
    <property type="project" value="UniProtKB-SubCell"/>
</dbReference>
<evidence type="ECO:0000313" key="9">
    <source>
        <dbReference type="Proteomes" id="UP000253816"/>
    </source>
</evidence>
<dbReference type="RefSeq" id="WP_114544203.1">
    <property type="nucleotide sequence ID" value="NZ_QQBG01000010.1"/>
</dbReference>
<dbReference type="Proteomes" id="UP000253816">
    <property type="component" value="Unassembled WGS sequence"/>
</dbReference>
<dbReference type="InterPro" id="IPR051461">
    <property type="entry name" value="UPF0750_membrane"/>
</dbReference>
<evidence type="ECO:0000313" key="8">
    <source>
        <dbReference type="EMBL" id="RDB31628.1"/>
    </source>
</evidence>
<reference evidence="8 9" key="1">
    <citation type="submission" date="2018-07" db="EMBL/GenBank/DDBJ databases">
        <title>Comparative genomics of the Candidatus Parilichlamydiaceae reveals evidence of convergent evolution and genome reduction in the phylum Chlamydiae.</title>
        <authorList>
            <person name="Taylor-Brown A."/>
            <person name="Polkinghorne A."/>
        </authorList>
    </citation>
    <scope>NUCLEOTIDE SEQUENCE [LARGE SCALE GENOMIC DNA]</scope>
    <source>
        <strain evidence="8 9">Hat2</strain>
    </source>
</reference>
<sequence>MVSFSEKQGTSRKILSRVSSCCFIVLGALLTAFSLHFFLLPNKLIDGGTVGLAILVTQFLETPSRLPLAVLILSFPFVLLAHRHIGRQFVMRMLLAAMSFSFGLYLMEGLETHFVGDILEIVVFGGITLGCGIGLIIRNGGCLDGSEIVAILVNRRFGYTVGQVIVAFNVLIFTIAGFLYSDWNSALRSLMTYFVAYKIIDMVLQGFDEVKAVTIISKRPKEVAEAIIREIGVGITIMYGRGGFSGDNREILYIIIERLQLVELKSVVLREDTEAFIAIEDLHEVVTGTGTGPVLGHRKKRKKKTSH</sequence>
<dbReference type="AlphaFoldDB" id="A0A369KCI9"/>
<dbReference type="OrthoDB" id="265478at2"/>
<proteinExistence type="predicted"/>
<keyword evidence="2" id="KW-1003">Cell membrane</keyword>
<evidence type="ECO:0000256" key="1">
    <source>
        <dbReference type="ARBA" id="ARBA00004651"/>
    </source>
</evidence>
<dbReference type="InterPro" id="IPR019264">
    <property type="entry name" value="DUF2179"/>
</dbReference>
<dbReference type="InterPro" id="IPR015867">
    <property type="entry name" value="N-reg_PII/ATP_PRibTrfase_C"/>
</dbReference>
<evidence type="ECO:0000256" key="3">
    <source>
        <dbReference type="ARBA" id="ARBA00022692"/>
    </source>
</evidence>
<accession>A0A369KCI9</accession>
<keyword evidence="3 6" id="KW-0812">Transmembrane</keyword>
<keyword evidence="9" id="KW-1185">Reference proteome</keyword>
<feature type="transmembrane region" description="Helical" evidence="6">
    <location>
        <begin position="21"/>
        <end position="40"/>
    </location>
</feature>
<comment type="subcellular location">
    <subcellularLocation>
        <location evidence="1">Cell membrane</location>
        <topology evidence="1">Multi-pass membrane protein</topology>
    </subcellularLocation>
</comment>
<feature type="transmembrane region" description="Helical" evidence="6">
    <location>
        <begin position="65"/>
        <end position="82"/>
    </location>
</feature>